<sequence length="408" mass="44000">MYDDKYIRTGPVTPTNDNSNPQSGSSGIISESDANSDEYVKHLSRDHQDGKLPSKSAVQQPRKVSSGDMMLSSTSAPTPFNSSNNGTYTKDARKLFVGGLPQDITEPEFQTFFAQFGELHEAIVMFDRDTKTSRGFGFVTFVDPEVAKSLLRMGGYDDGIGRLDMRGKTCEVKAATPRGEGSFPGKKMHSRGNAGGANHQYYRYRYQHQQYGYPYQQHMNNHMVAPFAHAGSIGYPMMSDGISGSMTGSYASHYHHHPAFNLTAANAYGPVTSMYYPSMNDAGMPSSPSSTHPSVNDNVVTPLSPLGPSPPFYLSLYDPTVTGAATAATTAVVPEYHNHISTTFAQQPTVAYVPMVQTPSIAGSGVEDTVNANPASLSQISTSVMQDVAPSIPIKGIESSESTKNVKT</sequence>
<reference evidence="6" key="1">
    <citation type="journal article" date="2021" name="Sci. Rep.">
        <title>Diploid genomic architecture of Nitzschia inconspicua, an elite biomass production diatom.</title>
        <authorList>
            <person name="Oliver A."/>
            <person name="Podell S."/>
            <person name="Pinowska A."/>
            <person name="Traller J.C."/>
            <person name="Smith S.R."/>
            <person name="McClure R."/>
            <person name="Beliaev A."/>
            <person name="Bohutskyi P."/>
            <person name="Hill E.A."/>
            <person name="Rabines A."/>
            <person name="Zheng H."/>
            <person name="Allen L.Z."/>
            <person name="Kuo A."/>
            <person name="Grigoriev I.V."/>
            <person name="Allen A.E."/>
            <person name="Hazlebeck D."/>
            <person name="Allen E.E."/>
        </authorList>
    </citation>
    <scope>NUCLEOTIDE SEQUENCE</scope>
    <source>
        <strain evidence="6">Hildebrandi</strain>
    </source>
</reference>
<evidence type="ECO:0000313" key="7">
    <source>
        <dbReference type="Proteomes" id="UP000693970"/>
    </source>
</evidence>
<gene>
    <name evidence="6" type="ORF">IV203_003334</name>
</gene>
<feature type="region of interest" description="Disordered" evidence="4">
    <location>
        <begin position="175"/>
        <end position="194"/>
    </location>
</feature>
<dbReference type="PANTHER" id="PTHR48032">
    <property type="entry name" value="RNA-BINDING PROTEIN MUSASHI HOMOLOG RBP6"/>
    <property type="match status" value="1"/>
</dbReference>
<dbReference type="Proteomes" id="UP000693970">
    <property type="component" value="Unassembled WGS sequence"/>
</dbReference>
<evidence type="ECO:0000313" key="6">
    <source>
        <dbReference type="EMBL" id="KAG7353978.1"/>
    </source>
</evidence>
<dbReference type="AlphaFoldDB" id="A0A9K3L1P5"/>
<keyword evidence="2 3" id="KW-0694">RNA-binding</keyword>
<feature type="domain" description="RRM" evidence="5">
    <location>
        <begin position="93"/>
        <end position="177"/>
    </location>
</feature>
<keyword evidence="1" id="KW-0677">Repeat</keyword>
<name>A0A9K3L1P5_9STRA</name>
<comment type="caution">
    <text evidence="6">The sequence shown here is derived from an EMBL/GenBank/DDBJ whole genome shotgun (WGS) entry which is preliminary data.</text>
</comment>
<dbReference type="PROSITE" id="PS50102">
    <property type="entry name" value="RRM"/>
    <property type="match status" value="1"/>
</dbReference>
<feature type="compositionally biased region" description="Polar residues" evidence="4">
    <location>
        <begin position="12"/>
        <end position="33"/>
    </location>
</feature>
<dbReference type="GO" id="GO:0006417">
    <property type="term" value="P:regulation of translation"/>
    <property type="evidence" value="ECO:0007669"/>
    <property type="project" value="TreeGrafter"/>
</dbReference>
<evidence type="ECO:0000256" key="4">
    <source>
        <dbReference type="SAM" id="MobiDB-lite"/>
    </source>
</evidence>
<dbReference type="EMBL" id="JAGRRH010000016">
    <property type="protein sequence ID" value="KAG7353978.1"/>
    <property type="molecule type" value="Genomic_DNA"/>
</dbReference>
<organism evidence="6 7">
    <name type="scientific">Nitzschia inconspicua</name>
    <dbReference type="NCBI Taxonomy" id="303405"/>
    <lineage>
        <taxon>Eukaryota</taxon>
        <taxon>Sar</taxon>
        <taxon>Stramenopiles</taxon>
        <taxon>Ochrophyta</taxon>
        <taxon>Bacillariophyta</taxon>
        <taxon>Bacillariophyceae</taxon>
        <taxon>Bacillariophycidae</taxon>
        <taxon>Bacillariales</taxon>
        <taxon>Bacillariaceae</taxon>
        <taxon>Nitzschia</taxon>
    </lineage>
</organism>
<dbReference type="SMART" id="SM00360">
    <property type="entry name" value="RRM"/>
    <property type="match status" value="1"/>
</dbReference>
<dbReference type="GO" id="GO:0003729">
    <property type="term" value="F:mRNA binding"/>
    <property type="evidence" value="ECO:0007669"/>
    <property type="project" value="TreeGrafter"/>
</dbReference>
<feature type="region of interest" description="Disordered" evidence="4">
    <location>
        <begin position="1"/>
        <end position="86"/>
    </location>
</feature>
<dbReference type="InterPro" id="IPR000504">
    <property type="entry name" value="RRM_dom"/>
</dbReference>
<accession>A0A9K3L1P5</accession>
<evidence type="ECO:0000259" key="5">
    <source>
        <dbReference type="PROSITE" id="PS50102"/>
    </source>
</evidence>
<protein>
    <submittedName>
        <fullName evidence="6">RNA-binding protein</fullName>
    </submittedName>
</protein>
<dbReference type="Pfam" id="PF00076">
    <property type="entry name" value="RRM_1"/>
    <property type="match status" value="1"/>
</dbReference>
<dbReference type="OrthoDB" id="1875751at2759"/>
<reference evidence="6" key="2">
    <citation type="submission" date="2021-04" db="EMBL/GenBank/DDBJ databases">
        <authorList>
            <person name="Podell S."/>
        </authorList>
    </citation>
    <scope>NUCLEOTIDE SEQUENCE</scope>
    <source>
        <strain evidence="6">Hildebrandi</strain>
    </source>
</reference>
<keyword evidence="7" id="KW-1185">Reference proteome</keyword>
<dbReference type="PANTHER" id="PTHR48032:SF6">
    <property type="entry name" value="RNA-BINDING (RRM_RBD_RNP MOTIFS) FAMILY PROTEIN"/>
    <property type="match status" value="1"/>
</dbReference>
<feature type="compositionally biased region" description="Polar residues" evidence="4">
    <location>
        <begin position="71"/>
        <end position="86"/>
    </location>
</feature>
<proteinExistence type="predicted"/>
<evidence type="ECO:0000256" key="2">
    <source>
        <dbReference type="ARBA" id="ARBA00022884"/>
    </source>
</evidence>
<evidence type="ECO:0000256" key="3">
    <source>
        <dbReference type="PROSITE-ProRule" id="PRU00176"/>
    </source>
</evidence>
<feature type="compositionally biased region" description="Basic and acidic residues" evidence="4">
    <location>
        <begin position="38"/>
        <end position="52"/>
    </location>
</feature>
<evidence type="ECO:0000256" key="1">
    <source>
        <dbReference type="ARBA" id="ARBA00022737"/>
    </source>
</evidence>